<dbReference type="AlphaFoldDB" id="A0A8H6E1K4"/>
<name>A0A8H6E1K4_PETAA</name>
<reference evidence="1 2" key="1">
    <citation type="submission" date="2019-04" db="EMBL/GenBank/DDBJ databases">
        <title>Aspergillus burnettii sp. nov., novel species from soil in southeast Queensland.</title>
        <authorList>
            <person name="Gilchrist C.L.M."/>
            <person name="Pitt J.I."/>
            <person name="Lange L."/>
            <person name="Lacey H.J."/>
            <person name="Vuong D."/>
            <person name="Midgley D.J."/>
            <person name="Greenfield P."/>
            <person name="Bradbury M."/>
            <person name="Lacey E."/>
            <person name="Busk P.K."/>
            <person name="Pilgaard B."/>
            <person name="Chooi Y.H."/>
            <person name="Piggott A.M."/>
        </authorList>
    </citation>
    <scope>NUCLEOTIDE SEQUENCE [LARGE SCALE GENOMIC DNA]</scope>
    <source>
        <strain evidence="1 2">FRR 5400</strain>
    </source>
</reference>
<sequence length="74" mass="8052">MHPSSFTPHLDTFGLLSIDFKRFVLDPHHLLALANGDQILGIVAGSNVYQDENCTPITVPNALSLSDLFCDKIG</sequence>
<protein>
    <submittedName>
        <fullName evidence="1">Uncharacterized protein</fullName>
    </submittedName>
</protein>
<dbReference type="EMBL" id="SPNV01000453">
    <property type="protein sequence ID" value="KAF5855318.1"/>
    <property type="molecule type" value="Genomic_DNA"/>
</dbReference>
<evidence type="ECO:0000313" key="1">
    <source>
        <dbReference type="EMBL" id="KAF5855318.1"/>
    </source>
</evidence>
<dbReference type="Proteomes" id="UP000541154">
    <property type="component" value="Unassembled WGS sequence"/>
</dbReference>
<accession>A0A8H6E1K4</accession>
<evidence type="ECO:0000313" key="2">
    <source>
        <dbReference type="Proteomes" id="UP000541154"/>
    </source>
</evidence>
<organism evidence="1 2">
    <name type="scientific">Petromyces alliaceus</name>
    <name type="common">Aspergillus alliaceus</name>
    <dbReference type="NCBI Taxonomy" id="209559"/>
    <lineage>
        <taxon>Eukaryota</taxon>
        <taxon>Fungi</taxon>
        <taxon>Dikarya</taxon>
        <taxon>Ascomycota</taxon>
        <taxon>Pezizomycotina</taxon>
        <taxon>Eurotiomycetes</taxon>
        <taxon>Eurotiomycetidae</taxon>
        <taxon>Eurotiales</taxon>
        <taxon>Aspergillaceae</taxon>
        <taxon>Aspergillus</taxon>
        <taxon>Aspergillus subgen. Circumdati</taxon>
    </lineage>
</organism>
<keyword evidence="2" id="KW-1185">Reference proteome</keyword>
<gene>
    <name evidence="1" type="ORF">ETB97_009452</name>
</gene>
<proteinExistence type="predicted"/>
<comment type="caution">
    <text evidence="1">The sequence shown here is derived from an EMBL/GenBank/DDBJ whole genome shotgun (WGS) entry which is preliminary data.</text>
</comment>